<evidence type="ECO:0000313" key="4">
    <source>
        <dbReference type="Proteomes" id="UP000469440"/>
    </source>
</evidence>
<dbReference type="OrthoDB" id="9802848at2"/>
<evidence type="ECO:0000313" key="3">
    <source>
        <dbReference type="EMBL" id="MVB09667.1"/>
    </source>
</evidence>
<name>A0A6N8HVT3_9FIRM</name>
<proteinExistence type="predicted"/>
<gene>
    <name evidence="3" type="ORF">CAFE_03300</name>
</gene>
<dbReference type="InterPro" id="IPR006935">
    <property type="entry name" value="Helicase/UvrB_N"/>
</dbReference>
<dbReference type="PANTHER" id="PTHR47396:SF1">
    <property type="entry name" value="ATP-DEPENDENT HELICASE IRC3-RELATED"/>
    <property type="match status" value="1"/>
</dbReference>
<dbReference type="SUPFAM" id="SSF52540">
    <property type="entry name" value="P-loop containing nucleoside triphosphate hydrolases"/>
    <property type="match status" value="1"/>
</dbReference>
<dbReference type="GO" id="GO:0005524">
    <property type="term" value="F:ATP binding"/>
    <property type="evidence" value="ECO:0007669"/>
    <property type="project" value="InterPro"/>
</dbReference>
<accession>A0A6N8HVT3</accession>
<feature type="region of interest" description="Disordered" evidence="1">
    <location>
        <begin position="1"/>
        <end position="20"/>
    </location>
</feature>
<evidence type="ECO:0000256" key="1">
    <source>
        <dbReference type="SAM" id="MobiDB-lite"/>
    </source>
</evidence>
<dbReference type="Pfam" id="PF04851">
    <property type="entry name" value="ResIII"/>
    <property type="match status" value="1"/>
</dbReference>
<dbReference type="GO" id="GO:0016787">
    <property type="term" value="F:hydrolase activity"/>
    <property type="evidence" value="ECO:0007669"/>
    <property type="project" value="InterPro"/>
</dbReference>
<dbReference type="GO" id="GO:0003677">
    <property type="term" value="F:DNA binding"/>
    <property type="evidence" value="ECO:0007669"/>
    <property type="project" value="InterPro"/>
</dbReference>
<dbReference type="InterPro" id="IPR027417">
    <property type="entry name" value="P-loop_NTPase"/>
</dbReference>
<feature type="compositionally biased region" description="Basic and acidic residues" evidence="1">
    <location>
        <begin position="9"/>
        <end position="20"/>
    </location>
</feature>
<dbReference type="InterPro" id="IPR050742">
    <property type="entry name" value="Helicase_Restrict-Modif_Enz"/>
</dbReference>
<organism evidence="3 4">
    <name type="scientific">Caproicibacter fermentans</name>
    <dbReference type="NCBI Taxonomy" id="2576756"/>
    <lineage>
        <taxon>Bacteria</taxon>
        <taxon>Bacillati</taxon>
        <taxon>Bacillota</taxon>
        <taxon>Clostridia</taxon>
        <taxon>Eubacteriales</taxon>
        <taxon>Acutalibacteraceae</taxon>
        <taxon>Caproicibacter</taxon>
    </lineage>
</organism>
<dbReference type="GO" id="GO:0005829">
    <property type="term" value="C:cytosol"/>
    <property type="evidence" value="ECO:0007669"/>
    <property type="project" value="TreeGrafter"/>
</dbReference>
<dbReference type="Gene3D" id="3.40.50.300">
    <property type="entry name" value="P-loop containing nucleotide triphosphate hydrolases"/>
    <property type="match status" value="2"/>
</dbReference>
<evidence type="ECO:0000259" key="2">
    <source>
        <dbReference type="Pfam" id="PF04851"/>
    </source>
</evidence>
<dbReference type="CDD" id="cd18785">
    <property type="entry name" value="SF2_C"/>
    <property type="match status" value="1"/>
</dbReference>
<comment type="caution">
    <text evidence="3">The sequence shown here is derived from an EMBL/GenBank/DDBJ whole genome shotgun (WGS) entry which is preliminary data.</text>
</comment>
<reference evidence="3 4" key="1">
    <citation type="submission" date="2019-09" db="EMBL/GenBank/DDBJ databases">
        <title>Genome sequence of Clostridium sp. EA1.</title>
        <authorList>
            <person name="Poehlein A."/>
            <person name="Bengelsdorf F.R."/>
            <person name="Daniel R."/>
        </authorList>
    </citation>
    <scope>NUCLEOTIDE SEQUENCE [LARGE SCALE GENOMIC DNA]</scope>
    <source>
        <strain evidence="3 4">EA1</strain>
    </source>
</reference>
<dbReference type="EMBL" id="VWXL01000011">
    <property type="protein sequence ID" value="MVB09667.1"/>
    <property type="molecule type" value="Genomic_DNA"/>
</dbReference>
<protein>
    <recommendedName>
        <fullName evidence="2">Helicase/UvrB N-terminal domain-containing protein</fullName>
    </recommendedName>
</protein>
<sequence length="373" mass="41491">MANSGEDETPWKHSKPAELGRTDFPDSVELTLADGIYIKKEGMSNAALNRIKRLAAFRKIGQLGAGKNTLNGIVDIATMQSLTDGDAVKELVRDYGMVICDECHHVSAVSFEKVLSAVVAKNVYGLTATPIRADGHQPIIFMQCGSIRYRVDAKEQAKKSDFGHFILPRFIPTCIPNATELTIQEVCSKLTDDDMRNRFIVKDVISALNEGRSPLVLTERREHAVLLAKLLGTACVNVFLLSGSDGQKIKREKLEALKAIPPDQPLIVVATGKYIGEGFDEPRLDTLFLTMPIAWRGTLAQYAGRLHRDFAGKCEVRIYDYVDVRVKVLERMYHKRLRGYAELGYQSKAGDSVEQPSVICDSTSRSIKRCLMR</sequence>
<keyword evidence="4" id="KW-1185">Reference proteome</keyword>
<dbReference type="AlphaFoldDB" id="A0A6N8HVT3"/>
<feature type="domain" description="Helicase/UvrB N-terminal" evidence="2">
    <location>
        <begin position="61"/>
        <end position="132"/>
    </location>
</feature>
<dbReference type="PANTHER" id="PTHR47396">
    <property type="entry name" value="TYPE I RESTRICTION ENZYME ECOKI R PROTEIN"/>
    <property type="match status" value="1"/>
</dbReference>
<dbReference type="Proteomes" id="UP000469440">
    <property type="component" value="Unassembled WGS sequence"/>
</dbReference>